<feature type="region of interest" description="Disordered" evidence="1">
    <location>
        <begin position="174"/>
        <end position="198"/>
    </location>
</feature>
<evidence type="ECO:0000313" key="4">
    <source>
        <dbReference type="EMBL" id="WDR01161.1"/>
    </source>
</evidence>
<organism evidence="4 5">
    <name type="scientific">Devosia algicola</name>
    <dbReference type="NCBI Taxonomy" id="3026418"/>
    <lineage>
        <taxon>Bacteria</taxon>
        <taxon>Pseudomonadati</taxon>
        <taxon>Pseudomonadota</taxon>
        <taxon>Alphaproteobacteria</taxon>
        <taxon>Hyphomicrobiales</taxon>
        <taxon>Devosiaceae</taxon>
        <taxon>Devosia</taxon>
    </lineage>
</organism>
<dbReference type="InterPro" id="IPR007195">
    <property type="entry name" value="TolB_N"/>
</dbReference>
<evidence type="ECO:0000256" key="1">
    <source>
        <dbReference type="SAM" id="MobiDB-lite"/>
    </source>
</evidence>
<keyword evidence="5" id="KW-1185">Reference proteome</keyword>
<gene>
    <name evidence="4" type="ORF">PSQ19_09695</name>
</gene>
<feature type="chain" id="PRO_5047155619" description="TolB N-terminal domain-containing protein" evidence="2">
    <location>
        <begin position="22"/>
        <end position="215"/>
    </location>
</feature>
<feature type="domain" description="TolB N-terminal" evidence="3">
    <location>
        <begin position="31"/>
        <end position="131"/>
    </location>
</feature>
<dbReference type="Gene3D" id="3.40.50.10070">
    <property type="entry name" value="TolB, N-terminal domain"/>
    <property type="match status" value="1"/>
</dbReference>
<dbReference type="Pfam" id="PF04052">
    <property type="entry name" value="TolB_N"/>
    <property type="match status" value="1"/>
</dbReference>
<dbReference type="SUPFAM" id="SSF52964">
    <property type="entry name" value="TolB, N-terminal domain"/>
    <property type="match status" value="1"/>
</dbReference>
<proteinExistence type="predicted"/>
<dbReference type="Proteomes" id="UP001220530">
    <property type="component" value="Chromosome"/>
</dbReference>
<evidence type="ECO:0000256" key="2">
    <source>
        <dbReference type="SAM" id="SignalP"/>
    </source>
</evidence>
<accession>A0ABY7YIS2</accession>
<protein>
    <recommendedName>
        <fullName evidence="3">TolB N-terminal domain-containing protein</fullName>
    </recommendedName>
</protein>
<dbReference type="PROSITE" id="PS51318">
    <property type="entry name" value="TAT"/>
    <property type="match status" value="1"/>
</dbReference>
<reference evidence="4 5" key="1">
    <citation type="submission" date="2023-02" db="EMBL/GenBank/DDBJ databases">
        <title>Devosia algicola sp. nov., isolated from the phycosphere of marine algae.</title>
        <authorList>
            <person name="Kim J.M."/>
            <person name="Lee J.K."/>
            <person name="Choi B.J."/>
            <person name="Bayburt H."/>
            <person name="Jeon C.O."/>
        </authorList>
    </citation>
    <scope>NUCLEOTIDE SEQUENCE [LARGE SCALE GENOMIC DNA]</scope>
    <source>
        <strain evidence="4 5">G20-9</strain>
    </source>
</reference>
<dbReference type="InterPro" id="IPR006311">
    <property type="entry name" value="TAT_signal"/>
</dbReference>
<evidence type="ECO:0000259" key="3">
    <source>
        <dbReference type="Pfam" id="PF04052"/>
    </source>
</evidence>
<name>A0ABY7YIS2_9HYPH</name>
<dbReference type="EMBL" id="CP118246">
    <property type="protein sequence ID" value="WDR01161.1"/>
    <property type="molecule type" value="Genomic_DNA"/>
</dbReference>
<sequence>MMLFNRRTALKLGLATGATLAASRAASALVEVNVSGGNFQPLPIAIPDFASSDPAFGQEIAGIVRNNLQRSGLFLPLDPASLPIRVGDVAATPNFDNWRQINVDALVMGQVERGGQIQSSVRVWDTQQAAQVVGKRYNTDPNRLAAGCPHYLGRDLRVTGRWVWLFRYTGSLRGRERPEGQSCQAAGDHGSGWGQLAVSDRRPHAGADAAFFAQQ</sequence>
<feature type="signal peptide" evidence="2">
    <location>
        <begin position="1"/>
        <end position="21"/>
    </location>
</feature>
<evidence type="ECO:0000313" key="5">
    <source>
        <dbReference type="Proteomes" id="UP001220530"/>
    </source>
</evidence>
<keyword evidence="2" id="KW-0732">Signal</keyword>